<accession>A0AAE1P635</accession>
<feature type="compositionally biased region" description="Basic and acidic residues" evidence="1">
    <location>
        <begin position="1"/>
        <end position="12"/>
    </location>
</feature>
<feature type="region of interest" description="Disordered" evidence="1">
    <location>
        <begin position="1"/>
        <end position="25"/>
    </location>
</feature>
<evidence type="ECO:0000313" key="2">
    <source>
        <dbReference type="EMBL" id="KAK4301876.1"/>
    </source>
</evidence>
<proteinExistence type="predicted"/>
<protein>
    <submittedName>
        <fullName evidence="2">Uncharacterized protein</fullName>
    </submittedName>
</protein>
<evidence type="ECO:0000256" key="1">
    <source>
        <dbReference type="SAM" id="MobiDB-lite"/>
    </source>
</evidence>
<reference evidence="2" key="1">
    <citation type="submission" date="2023-11" db="EMBL/GenBank/DDBJ databases">
        <title>Genome assemblies of two species of porcelain crab, Petrolisthes cinctipes and Petrolisthes manimaculis (Anomura: Porcellanidae).</title>
        <authorList>
            <person name="Angst P."/>
        </authorList>
    </citation>
    <scope>NUCLEOTIDE SEQUENCE</scope>
    <source>
        <strain evidence="2">PB745_02</strain>
        <tissue evidence="2">Gill</tissue>
    </source>
</reference>
<sequence length="73" mass="8016">MRLEEGVREPRKASNNLSPRPPNTCHYQPLNTLAHLVPRAETAIGTRCSRDPDKRFTGVLFVSCGRGIIISGG</sequence>
<dbReference type="AlphaFoldDB" id="A0AAE1P635"/>
<dbReference type="EMBL" id="JAWZYT010002815">
    <property type="protein sequence ID" value="KAK4301876.1"/>
    <property type="molecule type" value="Genomic_DNA"/>
</dbReference>
<evidence type="ECO:0000313" key="3">
    <source>
        <dbReference type="Proteomes" id="UP001292094"/>
    </source>
</evidence>
<name>A0AAE1P635_9EUCA</name>
<keyword evidence="3" id="KW-1185">Reference proteome</keyword>
<comment type="caution">
    <text evidence="2">The sequence shown here is derived from an EMBL/GenBank/DDBJ whole genome shotgun (WGS) entry which is preliminary data.</text>
</comment>
<dbReference type="Proteomes" id="UP001292094">
    <property type="component" value="Unassembled WGS sequence"/>
</dbReference>
<organism evidence="2 3">
    <name type="scientific">Petrolisthes manimaculis</name>
    <dbReference type="NCBI Taxonomy" id="1843537"/>
    <lineage>
        <taxon>Eukaryota</taxon>
        <taxon>Metazoa</taxon>
        <taxon>Ecdysozoa</taxon>
        <taxon>Arthropoda</taxon>
        <taxon>Crustacea</taxon>
        <taxon>Multicrustacea</taxon>
        <taxon>Malacostraca</taxon>
        <taxon>Eumalacostraca</taxon>
        <taxon>Eucarida</taxon>
        <taxon>Decapoda</taxon>
        <taxon>Pleocyemata</taxon>
        <taxon>Anomura</taxon>
        <taxon>Galatheoidea</taxon>
        <taxon>Porcellanidae</taxon>
        <taxon>Petrolisthes</taxon>
    </lineage>
</organism>
<gene>
    <name evidence="2" type="ORF">Pmani_025989</name>
</gene>